<dbReference type="InterPro" id="IPR032782">
    <property type="entry name" value="KhpB_N"/>
</dbReference>
<evidence type="ECO:0000313" key="8">
    <source>
        <dbReference type="EMBL" id="APH06775.1"/>
    </source>
</evidence>
<comment type="similarity">
    <text evidence="6">Belongs to the KhpB RNA-binding protein family.</text>
</comment>
<dbReference type="KEGG" id="bwh:A9C19_19985"/>
<keyword evidence="3 6" id="KW-0133">Cell shape</keyword>
<keyword evidence="5 6" id="KW-0961">Cell wall biogenesis/degradation</keyword>
<feature type="region of interest" description="Jag_N domain" evidence="6">
    <location>
        <begin position="5"/>
        <end position="55"/>
    </location>
</feature>
<dbReference type="Proteomes" id="UP000181936">
    <property type="component" value="Chromosome"/>
</dbReference>
<feature type="domain" description="R3H" evidence="7">
    <location>
        <begin position="140"/>
        <end position="206"/>
    </location>
</feature>
<dbReference type="InterPro" id="IPR015946">
    <property type="entry name" value="KH_dom-like_a/b"/>
</dbReference>
<evidence type="ECO:0000256" key="3">
    <source>
        <dbReference type="ARBA" id="ARBA00022960"/>
    </source>
</evidence>
<evidence type="ECO:0000313" key="9">
    <source>
        <dbReference type="Proteomes" id="UP000181936"/>
    </source>
</evidence>
<evidence type="ECO:0000256" key="4">
    <source>
        <dbReference type="ARBA" id="ARBA00023186"/>
    </source>
</evidence>
<dbReference type="InterPro" id="IPR038008">
    <property type="entry name" value="Jag_KH"/>
</dbReference>
<dbReference type="SMART" id="SM00393">
    <property type="entry name" value="R3H"/>
    <property type="match status" value="1"/>
</dbReference>
<sequence length="208" mass="23360">MMKVTANGRNVEEAVEHALNQLQATKAEVEIKVVDEGSKGFLGIIGKKPAQVIVTIKPDPIKEAEAYIKEVMEKMGIKANVTVKKTGKTATFQITGDNMAMLIGKRGQTLNSLQYLTQLVANRYADHYIQIYIDVENYRERRKEALNQLAEKVALQVQRTHSNVSLEPMPSHERKIIHAALAKYRHISTYSVGEEPKRHLVVALKEKG</sequence>
<dbReference type="Gene3D" id="3.30.30.80">
    <property type="entry name" value="probable RNA-binding protein from clostridium symbiosum atcc 14940"/>
    <property type="match status" value="1"/>
</dbReference>
<dbReference type="SUPFAM" id="SSF54814">
    <property type="entry name" value="Prokaryotic type KH domain (KH-domain type II)"/>
    <property type="match status" value="1"/>
</dbReference>
<dbReference type="NCBIfam" id="NF041568">
    <property type="entry name" value="Jag_EloR"/>
    <property type="match status" value="1"/>
</dbReference>
<dbReference type="PANTHER" id="PTHR35800">
    <property type="entry name" value="PROTEIN JAG"/>
    <property type="match status" value="1"/>
</dbReference>
<comment type="subunit">
    <text evidence="6">Forms a complex with KhpA.</text>
</comment>
<dbReference type="GO" id="GO:0071555">
    <property type="term" value="P:cell wall organization"/>
    <property type="evidence" value="ECO:0007669"/>
    <property type="project" value="UniProtKB-KW"/>
</dbReference>
<organism evidence="8 9">
    <name type="scientific">Bacillus weihaiensis</name>
    <dbReference type="NCBI Taxonomy" id="1547283"/>
    <lineage>
        <taxon>Bacteria</taxon>
        <taxon>Bacillati</taxon>
        <taxon>Bacillota</taxon>
        <taxon>Bacilli</taxon>
        <taxon>Bacillales</taxon>
        <taxon>Bacillaceae</taxon>
        <taxon>Bacillus</taxon>
    </lineage>
</organism>
<dbReference type="CDD" id="cd02414">
    <property type="entry name" value="KH-II_Jag"/>
    <property type="match status" value="1"/>
</dbReference>
<dbReference type="InterPro" id="IPR039247">
    <property type="entry name" value="KhpB"/>
</dbReference>
<dbReference type="InterPro" id="IPR009019">
    <property type="entry name" value="KH_sf_prok-type"/>
</dbReference>
<dbReference type="GO" id="GO:0005737">
    <property type="term" value="C:cytoplasm"/>
    <property type="evidence" value="ECO:0007669"/>
    <property type="project" value="UniProtKB-SubCell"/>
</dbReference>
<keyword evidence="1 6" id="KW-0963">Cytoplasm</keyword>
<dbReference type="SUPFAM" id="SSF82708">
    <property type="entry name" value="R3H domain"/>
    <property type="match status" value="1"/>
</dbReference>
<dbReference type="Pfam" id="PF13083">
    <property type="entry name" value="KH_KhpA-B"/>
    <property type="match status" value="1"/>
</dbReference>
<evidence type="ECO:0000256" key="6">
    <source>
        <dbReference type="HAMAP-Rule" id="MF_00867"/>
    </source>
</evidence>
<dbReference type="InterPro" id="IPR001374">
    <property type="entry name" value="R3H_dom"/>
</dbReference>
<dbReference type="PANTHER" id="PTHR35800:SF1">
    <property type="entry name" value="RNA-BINDING PROTEIN KHPB"/>
    <property type="match status" value="1"/>
</dbReference>
<reference evidence="8 9" key="1">
    <citation type="journal article" date="2016" name="Sci. Rep.">
        <title>Complete genome sequence and transcriptomic analysis of a novel marine strain Bacillus weihaiensis reveals the mechanism of brown algae degradation.</title>
        <authorList>
            <person name="Zhu Y."/>
            <person name="Chen P."/>
            <person name="Bao Y."/>
            <person name="Men Y."/>
            <person name="Zeng Y."/>
            <person name="Yang J."/>
            <person name="Sun J."/>
            <person name="Sun Y."/>
        </authorList>
    </citation>
    <scope>NUCLEOTIDE SEQUENCE [LARGE SCALE GENOMIC DNA]</scope>
    <source>
        <strain evidence="8 9">Alg07</strain>
    </source>
</reference>
<gene>
    <name evidence="6" type="primary">khpB</name>
    <name evidence="6" type="synonym">eloR</name>
    <name evidence="8" type="ORF">A9C19_19985</name>
</gene>
<keyword evidence="4 6" id="KW-0143">Chaperone</keyword>
<dbReference type="HAMAP" id="MF_00867">
    <property type="entry name" value="KhpB"/>
    <property type="match status" value="1"/>
</dbReference>
<accession>A0A1L3MWR1</accession>
<dbReference type="AlphaFoldDB" id="A0A1L3MWR1"/>
<name>A0A1L3MWR1_9BACI</name>
<dbReference type="CDD" id="cd02644">
    <property type="entry name" value="R3H_jag"/>
    <property type="match status" value="1"/>
</dbReference>
<dbReference type="SMART" id="SM01245">
    <property type="entry name" value="Jag_N"/>
    <property type="match status" value="1"/>
</dbReference>
<dbReference type="InterPro" id="IPR034079">
    <property type="entry name" value="R3H_KhpB"/>
</dbReference>
<dbReference type="Pfam" id="PF14804">
    <property type="entry name" value="Jag_N"/>
    <property type="match status" value="1"/>
</dbReference>
<dbReference type="GO" id="GO:0003723">
    <property type="term" value="F:RNA binding"/>
    <property type="evidence" value="ECO:0007669"/>
    <property type="project" value="UniProtKB-UniRule"/>
</dbReference>
<dbReference type="PROSITE" id="PS51061">
    <property type="entry name" value="R3H"/>
    <property type="match status" value="1"/>
</dbReference>
<keyword evidence="9" id="KW-1185">Reference proteome</keyword>
<comment type="subcellular location">
    <subcellularLocation>
        <location evidence="6">Cytoplasm</location>
    </subcellularLocation>
</comment>
<dbReference type="InterPro" id="IPR038247">
    <property type="entry name" value="Jag_N_dom_sf"/>
</dbReference>
<dbReference type="Pfam" id="PF01424">
    <property type="entry name" value="R3H"/>
    <property type="match status" value="1"/>
</dbReference>
<evidence type="ECO:0000259" key="7">
    <source>
        <dbReference type="PROSITE" id="PS51061"/>
    </source>
</evidence>
<evidence type="ECO:0000256" key="2">
    <source>
        <dbReference type="ARBA" id="ARBA00022884"/>
    </source>
</evidence>
<dbReference type="STRING" id="1547283.A9C19_19985"/>
<dbReference type="Gene3D" id="3.30.300.20">
    <property type="match status" value="1"/>
</dbReference>
<evidence type="ECO:0000256" key="5">
    <source>
        <dbReference type="ARBA" id="ARBA00023316"/>
    </source>
</evidence>
<dbReference type="Gene3D" id="3.30.1370.50">
    <property type="entry name" value="R3H-like domain"/>
    <property type="match status" value="1"/>
</dbReference>
<dbReference type="GO" id="GO:0008360">
    <property type="term" value="P:regulation of cell shape"/>
    <property type="evidence" value="ECO:0007669"/>
    <property type="project" value="UniProtKB-KW"/>
</dbReference>
<comment type="domain">
    <text evidence="6">Has an N-terminal Jag-N domain and 2 RNA-binding domains (KH and R3H).</text>
</comment>
<dbReference type="EMBL" id="CP016020">
    <property type="protein sequence ID" value="APH06775.1"/>
    <property type="molecule type" value="Genomic_DNA"/>
</dbReference>
<protein>
    <recommendedName>
        <fullName evidence="6">RNA-binding protein KhpB</fullName>
    </recommendedName>
    <alternativeName>
        <fullName evidence="6">RNA-binding protein EloR</fullName>
    </alternativeName>
</protein>
<dbReference type="OrthoDB" id="9794483at2"/>
<dbReference type="InterPro" id="IPR036867">
    <property type="entry name" value="R3H_dom_sf"/>
</dbReference>
<dbReference type="GO" id="GO:0009252">
    <property type="term" value="P:peptidoglycan biosynthetic process"/>
    <property type="evidence" value="ECO:0007669"/>
    <property type="project" value="UniProtKB-UniRule"/>
</dbReference>
<proteinExistence type="inferred from homology"/>
<keyword evidence="2 6" id="KW-0694">RNA-binding</keyword>
<comment type="function">
    <text evidence="6">A probable RNA chaperone. Forms a complex with KhpA which binds to cellular RNA and controls its expression. Plays a role in peptidoglycan (PG) homeostasis and cell length regulation.</text>
</comment>
<evidence type="ECO:0000256" key="1">
    <source>
        <dbReference type="ARBA" id="ARBA00022490"/>
    </source>
</evidence>